<gene>
    <name evidence="2" type="ORF">CLV60_111167</name>
</gene>
<dbReference type="EMBL" id="PYAS01000011">
    <property type="protein sequence ID" value="PSL25716.1"/>
    <property type="molecule type" value="Genomic_DNA"/>
</dbReference>
<keyword evidence="3" id="KW-1185">Reference proteome</keyword>
<evidence type="ECO:0000259" key="1">
    <source>
        <dbReference type="Pfam" id="PF05272"/>
    </source>
</evidence>
<dbReference type="RefSeq" id="WP_106597613.1">
    <property type="nucleotide sequence ID" value="NZ_PYAS01000011.1"/>
</dbReference>
<dbReference type="PANTHER" id="PTHR34985:SF1">
    <property type="entry name" value="SLR0554 PROTEIN"/>
    <property type="match status" value="1"/>
</dbReference>
<dbReference type="InterPro" id="IPR007936">
    <property type="entry name" value="VapE-like_dom"/>
</dbReference>
<evidence type="ECO:0000313" key="3">
    <source>
        <dbReference type="Proteomes" id="UP000241964"/>
    </source>
</evidence>
<name>A0A2P8FVG8_9BACT</name>
<dbReference type="PANTHER" id="PTHR34985">
    <property type="entry name" value="SLR0554 PROTEIN"/>
    <property type="match status" value="1"/>
</dbReference>
<dbReference type="Gene3D" id="3.40.50.300">
    <property type="entry name" value="P-loop containing nucleotide triphosphate hydrolases"/>
    <property type="match status" value="1"/>
</dbReference>
<dbReference type="InterPro" id="IPR027417">
    <property type="entry name" value="P-loop_NTPase"/>
</dbReference>
<dbReference type="AlphaFoldDB" id="A0A2P8FVG8"/>
<organism evidence="2 3">
    <name type="scientific">Dyadobacter jiangsuensis</name>
    <dbReference type="NCBI Taxonomy" id="1591085"/>
    <lineage>
        <taxon>Bacteria</taxon>
        <taxon>Pseudomonadati</taxon>
        <taxon>Bacteroidota</taxon>
        <taxon>Cytophagia</taxon>
        <taxon>Cytophagales</taxon>
        <taxon>Spirosomataceae</taxon>
        <taxon>Dyadobacter</taxon>
    </lineage>
</organism>
<accession>A0A2P8FVG8</accession>
<feature type="domain" description="Virulence-associated protein E-like" evidence="1">
    <location>
        <begin position="105"/>
        <end position="316"/>
    </location>
</feature>
<protein>
    <submittedName>
        <fullName evidence="2">Virulence-associated protein E</fullName>
    </submittedName>
</protein>
<comment type="caution">
    <text evidence="2">The sequence shown here is derived from an EMBL/GenBank/DDBJ whole genome shotgun (WGS) entry which is preliminary data.</text>
</comment>
<proteinExistence type="predicted"/>
<dbReference type="OrthoDB" id="9801888at2"/>
<reference evidence="2 3" key="1">
    <citation type="submission" date="2018-03" db="EMBL/GenBank/DDBJ databases">
        <title>Genomic Encyclopedia of Archaeal and Bacterial Type Strains, Phase II (KMG-II): from individual species to whole genera.</title>
        <authorList>
            <person name="Goeker M."/>
        </authorList>
    </citation>
    <scope>NUCLEOTIDE SEQUENCE [LARGE SCALE GENOMIC DNA]</scope>
    <source>
        <strain evidence="2 3">DSM 29057</strain>
    </source>
</reference>
<dbReference type="Proteomes" id="UP000241964">
    <property type="component" value="Unassembled WGS sequence"/>
</dbReference>
<sequence>MNNSPLTRNTSGRKPRILEIQEFLNSRYELRINCVTQKIESRLTGTNDYFSPIDENNLIYELYEYGFTKFKDELKALLGSSRIQRFDPFKHYFEKLPAWKETDPDYIEELASYVETDNPDWWKHMFKMHLVRCVAQATGESGFNKQCLTLVGKQNDGKTRFLDFLIPPALKEYARKGFDFGKKEGLIALVQNFIINLDELASFEKKELNNEFKSVLSESTIRYTPKFANYEATFQRRASFVASTNQVEFLTDETGNVRWLPFIVNSINHDNGGSNGYSKLDINKIWAQAYALFKSGFNHQLSKSEIQQQEIINKNFIKVSDEVDIISRYMKPSHKGDMNAEFKTPTQIREYLNGKTSIKLYTNQIGRAMTMLGFQRVSGYTDHKMSVKGYYIQTLH</sequence>
<dbReference type="Pfam" id="PF05272">
    <property type="entry name" value="VapE-like_dom"/>
    <property type="match status" value="1"/>
</dbReference>
<evidence type="ECO:0000313" key="2">
    <source>
        <dbReference type="EMBL" id="PSL25716.1"/>
    </source>
</evidence>